<feature type="compositionally biased region" description="Basic residues" evidence="1">
    <location>
        <begin position="9"/>
        <end position="31"/>
    </location>
</feature>
<evidence type="ECO:0000313" key="2">
    <source>
        <dbReference type="EnsemblMetazoa" id="GBRI011081-PA"/>
    </source>
</evidence>
<organism evidence="2 3">
    <name type="scientific">Glossina brevipalpis</name>
    <dbReference type="NCBI Taxonomy" id="37001"/>
    <lineage>
        <taxon>Eukaryota</taxon>
        <taxon>Metazoa</taxon>
        <taxon>Ecdysozoa</taxon>
        <taxon>Arthropoda</taxon>
        <taxon>Hexapoda</taxon>
        <taxon>Insecta</taxon>
        <taxon>Pterygota</taxon>
        <taxon>Neoptera</taxon>
        <taxon>Endopterygota</taxon>
        <taxon>Diptera</taxon>
        <taxon>Brachycera</taxon>
        <taxon>Muscomorpha</taxon>
        <taxon>Hippoboscoidea</taxon>
        <taxon>Glossinidae</taxon>
        <taxon>Glossina</taxon>
    </lineage>
</organism>
<dbReference type="AlphaFoldDB" id="A0A1A9W9F2"/>
<reference evidence="2" key="2">
    <citation type="submission" date="2020-05" db="UniProtKB">
        <authorList>
            <consortium name="EnsemblMetazoa"/>
        </authorList>
    </citation>
    <scope>IDENTIFICATION</scope>
    <source>
        <strain evidence="2">IAEA</strain>
    </source>
</reference>
<dbReference type="Proteomes" id="UP000091820">
    <property type="component" value="Unassembled WGS sequence"/>
</dbReference>
<evidence type="ECO:0000256" key="1">
    <source>
        <dbReference type="SAM" id="MobiDB-lite"/>
    </source>
</evidence>
<keyword evidence="3" id="KW-1185">Reference proteome</keyword>
<name>A0A1A9W9F2_9MUSC</name>
<accession>A0A1A9W9F2</accession>
<proteinExistence type="predicted"/>
<dbReference type="EnsemblMetazoa" id="GBRI011081-RA">
    <property type="protein sequence ID" value="GBRI011081-PA"/>
    <property type="gene ID" value="GBRI011081"/>
</dbReference>
<evidence type="ECO:0000313" key="3">
    <source>
        <dbReference type="Proteomes" id="UP000091820"/>
    </source>
</evidence>
<feature type="region of interest" description="Disordered" evidence="1">
    <location>
        <begin position="1"/>
        <end position="31"/>
    </location>
</feature>
<protein>
    <submittedName>
        <fullName evidence="2">Uncharacterized protein</fullName>
    </submittedName>
</protein>
<sequence>MKQPETSKPTKRCYQRRHRHHHHHHHRPHYHHHHHYNDYQMFLCRLTFLIQHKFAGQSKSKMCAQMLYGVYLQTFKMCAQLHCTPPHHTGYDDDVLVITHTDDTQMKRTVPFVWYNT</sequence>
<dbReference type="VEuPathDB" id="VectorBase:GBRI011081"/>
<reference evidence="3" key="1">
    <citation type="submission" date="2014-03" db="EMBL/GenBank/DDBJ databases">
        <authorList>
            <person name="Aksoy S."/>
            <person name="Warren W."/>
            <person name="Wilson R.K."/>
        </authorList>
    </citation>
    <scope>NUCLEOTIDE SEQUENCE [LARGE SCALE GENOMIC DNA]</scope>
    <source>
        <strain evidence="3">IAEA</strain>
    </source>
</reference>